<reference evidence="3 4" key="1">
    <citation type="submission" date="2019-01" db="EMBL/GenBank/DDBJ databases">
        <title>Sinorhodobacter populi sp. nov. isolated from the symptomatic bark tissue of Populus euramericana canker.</title>
        <authorList>
            <person name="Xu G."/>
        </authorList>
    </citation>
    <scope>NUCLEOTIDE SEQUENCE [LARGE SCALE GENOMIC DNA]</scope>
    <source>
        <strain evidence="3 4">D19-10-3-21</strain>
    </source>
</reference>
<evidence type="ECO:0000313" key="4">
    <source>
        <dbReference type="Proteomes" id="UP000285295"/>
    </source>
</evidence>
<gene>
    <name evidence="3" type="ORF">D2T31_17305</name>
</gene>
<comment type="caution">
    <text evidence="3">The sequence shown here is derived from an EMBL/GenBank/DDBJ whole genome shotgun (WGS) entry which is preliminary data.</text>
</comment>
<dbReference type="OrthoDB" id="9806994at2"/>
<reference evidence="3 4" key="2">
    <citation type="submission" date="2019-01" db="EMBL/GenBank/DDBJ databases">
        <authorList>
            <person name="Li Y."/>
        </authorList>
    </citation>
    <scope>NUCLEOTIDE SEQUENCE [LARGE SCALE GENOMIC DNA]</scope>
    <source>
        <strain evidence="3 4">D19-10-3-21</strain>
    </source>
</reference>
<evidence type="ECO:0000259" key="2">
    <source>
        <dbReference type="Pfam" id="PF12728"/>
    </source>
</evidence>
<dbReference type="InterPro" id="IPR009061">
    <property type="entry name" value="DNA-bd_dom_put_sf"/>
</dbReference>
<keyword evidence="3" id="KW-0238">DNA-binding</keyword>
<dbReference type="Pfam" id="PF12728">
    <property type="entry name" value="HTH_17"/>
    <property type="match status" value="1"/>
</dbReference>
<proteinExistence type="predicted"/>
<name>A0A443K398_9RHOB</name>
<feature type="compositionally biased region" description="Basic and acidic residues" evidence="1">
    <location>
        <begin position="62"/>
        <end position="73"/>
    </location>
</feature>
<dbReference type="Proteomes" id="UP000285295">
    <property type="component" value="Unassembled WGS sequence"/>
</dbReference>
<accession>A0A443K398</accession>
<dbReference type="RefSeq" id="WP_128238295.1">
    <property type="nucleotide sequence ID" value="NZ_SAUX01000023.1"/>
</dbReference>
<feature type="region of interest" description="Disordered" evidence="1">
    <location>
        <begin position="60"/>
        <end position="89"/>
    </location>
</feature>
<protein>
    <submittedName>
        <fullName evidence="3">DNA-binding protein</fullName>
    </submittedName>
</protein>
<dbReference type="GO" id="GO:0003677">
    <property type="term" value="F:DNA binding"/>
    <property type="evidence" value="ECO:0007669"/>
    <property type="project" value="UniProtKB-KW"/>
</dbReference>
<dbReference type="SUPFAM" id="SSF46955">
    <property type="entry name" value="Putative DNA-binding domain"/>
    <property type="match status" value="1"/>
</dbReference>
<dbReference type="EMBL" id="SAUX01000023">
    <property type="protein sequence ID" value="RWR27222.1"/>
    <property type="molecule type" value="Genomic_DNA"/>
</dbReference>
<sequence length="89" mass="9961">MPDPLEGLPPRLLRTPDAARFLGISLRTLEKHRTYGTGPTYRKIGGRVVYAVEDLQTWSAEGARKSPSDKDAGRVFAARRLTPAEQRNR</sequence>
<feature type="domain" description="Helix-turn-helix" evidence="2">
    <location>
        <begin position="12"/>
        <end position="58"/>
    </location>
</feature>
<evidence type="ECO:0000313" key="3">
    <source>
        <dbReference type="EMBL" id="RWR27222.1"/>
    </source>
</evidence>
<dbReference type="InterPro" id="IPR041657">
    <property type="entry name" value="HTH_17"/>
</dbReference>
<organism evidence="3 4">
    <name type="scientific">Paenirhodobacter populi</name>
    <dbReference type="NCBI Taxonomy" id="2306993"/>
    <lineage>
        <taxon>Bacteria</taxon>
        <taxon>Pseudomonadati</taxon>
        <taxon>Pseudomonadota</taxon>
        <taxon>Alphaproteobacteria</taxon>
        <taxon>Rhodobacterales</taxon>
        <taxon>Rhodobacter group</taxon>
        <taxon>Paenirhodobacter</taxon>
    </lineage>
</organism>
<evidence type="ECO:0000256" key="1">
    <source>
        <dbReference type="SAM" id="MobiDB-lite"/>
    </source>
</evidence>
<dbReference type="AlphaFoldDB" id="A0A443K398"/>